<evidence type="ECO:0000313" key="1">
    <source>
        <dbReference type="EMBL" id="MBO2025826.1"/>
    </source>
</evidence>
<evidence type="ECO:0000313" key="2">
    <source>
        <dbReference type="Proteomes" id="UP000664267"/>
    </source>
</evidence>
<name>A0A939NMY3_KLEPN</name>
<gene>
    <name evidence="1" type="ORF">J4733_20420</name>
</gene>
<protein>
    <submittedName>
        <fullName evidence="1">Uncharacterized protein</fullName>
    </submittedName>
</protein>
<dbReference type="EMBL" id="JAGETN010000036">
    <property type="protein sequence ID" value="MBO2025826.1"/>
    <property type="molecule type" value="Genomic_DNA"/>
</dbReference>
<sequence length="55" mass="5938">MGNNIGVIIADKGERKGVFIAGSLCLDETDSTRHVRITIPPVEHNHYFTTAVADG</sequence>
<comment type="caution">
    <text evidence="1">The sequence shown here is derived from an EMBL/GenBank/DDBJ whole genome shotgun (WGS) entry which is preliminary data.</text>
</comment>
<reference evidence="1" key="1">
    <citation type="submission" date="2021-03" db="EMBL/GenBank/DDBJ databases">
        <title>Molecular epidemiology and mechanisms of colistin and carbapenem resistance in Enterobacteriaceae from clinical isolates, the environment and porcine samples in Pretoria, South Africa.</title>
        <authorList>
            <person name="Bogoshi D."/>
            <person name="Mbelle N.M."/>
            <person name="Naidoo V."/>
            <person name="Osei Sekyere J."/>
        </authorList>
    </citation>
    <scope>NUCLEOTIDE SEQUENCE</scope>
    <source>
        <strain evidence="1">C029</strain>
    </source>
</reference>
<organism evidence="1 2">
    <name type="scientific">Klebsiella pneumoniae</name>
    <dbReference type="NCBI Taxonomy" id="573"/>
    <lineage>
        <taxon>Bacteria</taxon>
        <taxon>Pseudomonadati</taxon>
        <taxon>Pseudomonadota</taxon>
        <taxon>Gammaproteobacteria</taxon>
        <taxon>Enterobacterales</taxon>
        <taxon>Enterobacteriaceae</taxon>
        <taxon>Klebsiella/Raoultella group</taxon>
        <taxon>Klebsiella</taxon>
        <taxon>Klebsiella pneumoniae complex</taxon>
    </lineage>
</organism>
<accession>A0A939NMY3</accession>
<proteinExistence type="predicted"/>
<dbReference type="AlphaFoldDB" id="A0A939NMY3"/>
<dbReference type="Proteomes" id="UP000664267">
    <property type="component" value="Unassembled WGS sequence"/>
</dbReference>